<dbReference type="EMBL" id="PGFZ01000004">
    <property type="protein sequence ID" value="POZ51933.1"/>
    <property type="molecule type" value="Genomic_DNA"/>
</dbReference>
<accession>A0A2S5CM90</accession>
<dbReference type="Proteomes" id="UP000237423">
    <property type="component" value="Unassembled WGS sequence"/>
</dbReference>
<gene>
    <name evidence="2" type="ORF">AADEFJLK_02153</name>
</gene>
<proteinExistence type="predicted"/>
<dbReference type="RefSeq" id="WP_103974262.1">
    <property type="nucleotide sequence ID" value="NZ_PGFZ01000004.1"/>
</dbReference>
<reference evidence="2 3" key="1">
    <citation type="submission" date="2017-11" db="EMBL/GenBank/DDBJ databases">
        <title>Draft Genome Sequence of Methylobacter psychrotolerans Sph1T, an Obligate Methanotroph from Low-Temperature Environments.</title>
        <authorList>
            <person name="Oshkin I.Y."/>
            <person name="Miroshnikov K."/>
            <person name="Belova S.E."/>
            <person name="Korzhenkov A."/>
            <person name="Toshchakov S.V."/>
            <person name="Dedysh S.N."/>
        </authorList>
    </citation>
    <scope>NUCLEOTIDE SEQUENCE [LARGE SCALE GENOMIC DNA]</scope>
    <source>
        <strain evidence="2 3">Sph1</strain>
    </source>
</reference>
<sequence length="135" mass="15794">MRGRLQSITVNSRTTSLTYFNNQLWNITTPDQGLIQYGYDAAHRLVSITSQTAKVDSNTANVQTAFTTLIDTISYQPLGGVKSYRQRRPRQQKPHPRPARQHHHPRRHRQHQQRPTLQLRCPQPPDRLQCRHPRD</sequence>
<dbReference type="InterPro" id="IPR006530">
    <property type="entry name" value="YD"/>
</dbReference>
<comment type="caution">
    <text evidence="2">The sequence shown here is derived from an EMBL/GenBank/DDBJ whole genome shotgun (WGS) entry which is preliminary data.</text>
</comment>
<evidence type="ECO:0000256" key="1">
    <source>
        <dbReference type="SAM" id="MobiDB-lite"/>
    </source>
</evidence>
<feature type="region of interest" description="Disordered" evidence="1">
    <location>
        <begin position="77"/>
        <end position="135"/>
    </location>
</feature>
<name>A0A2S5CM90_9GAMM</name>
<evidence type="ECO:0000313" key="3">
    <source>
        <dbReference type="Proteomes" id="UP000237423"/>
    </source>
</evidence>
<feature type="compositionally biased region" description="Basic residues" evidence="1">
    <location>
        <begin position="84"/>
        <end position="112"/>
    </location>
</feature>
<dbReference type="AlphaFoldDB" id="A0A2S5CM90"/>
<organism evidence="2 3">
    <name type="scientific">Methylovulum psychrotolerans</name>
    <dbReference type="NCBI Taxonomy" id="1704499"/>
    <lineage>
        <taxon>Bacteria</taxon>
        <taxon>Pseudomonadati</taxon>
        <taxon>Pseudomonadota</taxon>
        <taxon>Gammaproteobacteria</taxon>
        <taxon>Methylococcales</taxon>
        <taxon>Methylococcaceae</taxon>
        <taxon>Methylovulum</taxon>
    </lineage>
</organism>
<evidence type="ECO:0000313" key="2">
    <source>
        <dbReference type="EMBL" id="POZ51933.1"/>
    </source>
</evidence>
<protein>
    <submittedName>
        <fullName evidence="2">RHS repeat protein</fullName>
    </submittedName>
</protein>
<dbReference type="NCBIfam" id="TIGR01643">
    <property type="entry name" value="YD_repeat_2x"/>
    <property type="match status" value="1"/>
</dbReference>